<evidence type="ECO:0000313" key="16">
    <source>
        <dbReference type="Proteomes" id="UP000183508"/>
    </source>
</evidence>
<organism evidence="15 16">
    <name type="scientific">Alicyclobacillus macrosporangiidus</name>
    <dbReference type="NCBI Taxonomy" id="392015"/>
    <lineage>
        <taxon>Bacteria</taxon>
        <taxon>Bacillati</taxon>
        <taxon>Bacillota</taxon>
        <taxon>Bacilli</taxon>
        <taxon>Bacillales</taxon>
        <taxon>Alicyclobacillaceae</taxon>
        <taxon>Alicyclobacillus</taxon>
    </lineage>
</organism>
<dbReference type="GO" id="GO:0000105">
    <property type="term" value="P:L-histidine biosynthetic process"/>
    <property type="evidence" value="ECO:0007669"/>
    <property type="project" value="UniProtKB-UniRule"/>
</dbReference>
<protein>
    <recommendedName>
        <fullName evidence="3 8">Histidinol dehydrogenase</fullName>
        <shortName evidence="8">HDH</shortName>
        <ecNumber evidence="3 8">1.1.1.23</ecNumber>
    </recommendedName>
</protein>
<evidence type="ECO:0000256" key="2">
    <source>
        <dbReference type="ARBA" id="ARBA00010178"/>
    </source>
</evidence>
<evidence type="ECO:0000313" key="15">
    <source>
        <dbReference type="EMBL" id="SFU33835.1"/>
    </source>
</evidence>
<feature type="binding site" evidence="8 13">
    <location>
        <position position="417"/>
    </location>
    <ligand>
        <name>Zn(2+)</name>
        <dbReference type="ChEBI" id="CHEBI:29105"/>
    </ligand>
</feature>
<dbReference type="GO" id="GO:0008270">
    <property type="term" value="F:zinc ion binding"/>
    <property type="evidence" value="ECO:0007669"/>
    <property type="project" value="UniProtKB-UniRule"/>
</dbReference>
<dbReference type="GO" id="GO:0005829">
    <property type="term" value="C:cytosol"/>
    <property type="evidence" value="ECO:0007669"/>
    <property type="project" value="TreeGrafter"/>
</dbReference>
<comment type="similarity">
    <text evidence="2 8 9 14">Belongs to the histidinol dehydrogenase family.</text>
</comment>
<evidence type="ECO:0000256" key="6">
    <source>
        <dbReference type="ARBA" id="ARBA00023002"/>
    </source>
</evidence>
<dbReference type="OrthoDB" id="9805269at2"/>
<comment type="catalytic activity">
    <reaction evidence="7 8">
        <text>L-histidinol + 2 NAD(+) + H2O = L-histidine + 2 NADH + 3 H(+)</text>
        <dbReference type="Rhea" id="RHEA:20641"/>
        <dbReference type="ChEBI" id="CHEBI:15377"/>
        <dbReference type="ChEBI" id="CHEBI:15378"/>
        <dbReference type="ChEBI" id="CHEBI:57540"/>
        <dbReference type="ChEBI" id="CHEBI:57595"/>
        <dbReference type="ChEBI" id="CHEBI:57699"/>
        <dbReference type="ChEBI" id="CHEBI:57945"/>
        <dbReference type="EC" id="1.1.1.23"/>
    </reaction>
</comment>
<dbReference type="SUPFAM" id="SSF53720">
    <property type="entry name" value="ALDH-like"/>
    <property type="match status" value="1"/>
</dbReference>
<feature type="binding site" evidence="8 12">
    <location>
        <position position="358"/>
    </location>
    <ligand>
        <name>substrate</name>
    </ligand>
</feature>
<dbReference type="InterPro" id="IPR001692">
    <property type="entry name" value="Histidinol_DH_CS"/>
</dbReference>
<dbReference type="EMBL" id="FPBV01000001">
    <property type="protein sequence ID" value="SFU33835.1"/>
    <property type="molecule type" value="Genomic_DNA"/>
</dbReference>
<evidence type="ECO:0000256" key="12">
    <source>
        <dbReference type="PIRSR" id="PIRSR000099-3"/>
    </source>
</evidence>
<feature type="active site" description="Proton acceptor" evidence="8 10">
    <location>
        <position position="324"/>
    </location>
</feature>
<dbReference type="CDD" id="cd06572">
    <property type="entry name" value="Histidinol_dh"/>
    <property type="match status" value="1"/>
</dbReference>
<dbReference type="PANTHER" id="PTHR21256">
    <property type="entry name" value="HISTIDINOL DEHYDROGENASE HDH"/>
    <property type="match status" value="1"/>
</dbReference>
<gene>
    <name evidence="8" type="primary">hisD</name>
    <name evidence="15" type="ORF">SAMN05421543_101177</name>
</gene>
<reference evidence="16" key="1">
    <citation type="submission" date="2016-10" db="EMBL/GenBank/DDBJ databases">
        <authorList>
            <person name="Varghese N."/>
        </authorList>
    </citation>
    <scope>NUCLEOTIDE SEQUENCE [LARGE SCALE GENOMIC DNA]</scope>
    <source>
        <strain evidence="16">DSM 17980</strain>
    </source>
</reference>
<dbReference type="PROSITE" id="PS00611">
    <property type="entry name" value="HISOL_DEHYDROGENASE"/>
    <property type="match status" value="1"/>
</dbReference>
<dbReference type="STRING" id="392015.SAMN05421543_101177"/>
<dbReference type="AlphaFoldDB" id="A0A1I7FCJ5"/>
<evidence type="ECO:0000256" key="3">
    <source>
        <dbReference type="ARBA" id="ARBA00012965"/>
    </source>
</evidence>
<keyword evidence="8 11" id="KW-0520">NAD</keyword>
<feature type="binding site" evidence="8 12">
    <location>
        <position position="234"/>
    </location>
    <ligand>
        <name>substrate</name>
    </ligand>
</feature>
<dbReference type="HAMAP" id="MF_01024">
    <property type="entry name" value="HisD"/>
    <property type="match status" value="1"/>
</dbReference>
<dbReference type="eggNOG" id="COG0141">
    <property type="taxonomic scope" value="Bacteria"/>
</dbReference>
<evidence type="ECO:0000256" key="11">
    <source>
        <dbReference type="PIRSR" id="PIRSR000099-2"/>
    </source>
</evidence>
<dbReference type="GO" id="GO:0051287">
    <property type="term" value="F:NAD binding"/>
    <property type="evidence" value="ECO:0007669"/>
    <property type="project" value="InterPro"/>
</dbReference>
<evidence type="ECO:0000256" key="4">
    <source>
        <dbReference type="ARBA" id="ARBA00022723"/>
    </source>
</evidence>
<dbReference type="InterPro" id="IPR022695">
    <property type="entry name" value="Histidinol_DH_monofunct"/>
</dbReference>
<dbReference type="EC" id="1.1.1.23" evidence="3 8"/>
<dbReference type="InterPro" id="IPR016161">
    <property type="entry name" value="Ald_DH/histidinol_DH"/>
</dbReference>
<dbReference type="RefSeq" id="WP_074948659.1">
    <property type="nucleotide sequence ID" value="NZ_FPBV01000001.1"/>
</dbReference>
<evidence type="ECO:0000256" key="13">
    <source>
        <dbReference type="PIRSR" id="PIRSR000099-4"/>
    </source>
</evidence>
<evidence type="ECO:0000256" key="8">
    <source>
        <dbReference type="HAMAP-Rule" id="MF_01024"/>
    </source>
</evidence>
<feature type="active site" description="Proton acceptor" evidence="8 10">
    <location>
        <position position="325"/>
    </location>
</feature>
<proteinExistence type="inferred from homology"/>
<dbReference type="PANTHER" id="PTHR21256:SF2">
    <property type="entry name" value="HISTIDINE BIOSYNTHESIS TRIFUNCTIONAL PROTEIN"/>
    <property type="match status" value="1"/>
</dbReference>
<comment type="cofactor">
    <cofactor evidence="8 13">
        <name>Zn(2+)</name>
        <dbReference type="ChEBI" id="CHEBI:29105"/>
    </cofactor>
    <text evidence="8 13">Binds 1 zinc ion per subunit.</text>
</comment>
<feature type="binding site" evidence="8 11">
    <location>
        <position position="211"/>
    </location>
    <ligand>
        <name>NAD(+)</name>
        <dbReference type="ChEBI" id="CHEBI:57540"/>
    </ligand>
</feature>
<dbReference type="PRINTS" id="PR00083">
    <property type="entry name" value="HOLDHDRGNASE"/>
</dbReference>
<dbReference type="Gene3D" id="1.20.5.1300">
    <property type="match status" value="1"/>
</dbReference>
<dbReference type="InterPro" id="IPR012131">
    <property type="entry name" value="Hstdl_DH"/>
</dbReference>
<sequence>MKLARVEAGSFDWRRNASADDEAVRRVAEMVAQVRREGDRALRRYTEEFDDPGLAGRAWTLGVDPADLERAWATLDAPLQRALERAADRIRRFHERQRPEDVQAAGSDGERMGMTWRPLRRAGVYAPGGRAAYPSTVLMNVIPAQVAGVDEVVLVSPPQRGTGLPHPLVMAAAHLLGVREVYRVGGAQAIAALAYGTESVARVDKIAGPGNLYVALAKRLVMGDVGIDSVAGPSEVFIVTDETADARFVAADLLAQAEHDPEAGAVLVTVDAGLADAVERELERQLADLPRREIARAALERWGAVVVAPTLEEAIEVVNRSAPEHVELLVREPDRWLPRVRAAGAVFLGAHTPEPVGDYYAGPNHVLPTHGTARFASGLGVLDFMRRMTWVAYTPEALERHRADIVALAEAEGLAAHARAVTIRAEGGSRDGGSE</sequence>
<dbReference type="PIRSF" id="PIRSF000099">
    <property type="entry name" value="Histidinol_dh"/>
    <property type="match status" value="1"/>
</dbReference>
<evidence type="ECO:0000256" key="9">
    <source>
        <dbReference type="PIRNR" id="PIRNR000099"/>
    </source>
</evidence>
<dbReference type="GO" id="GO:0004399">
    <property type="term" value="F:histidinol dehydrogenase activity"/>
    <property type="evidence" value="ECO:0007669"/>
    <property type="project" value="UniProtKB-UniRule"/>
</dbReference>
<feature type="binding site" evidence="8 12">
    <location>
        <position position="256"/>
    </location>
    <ligand>
        <name>substrate</name>
    </ligand>
</feature>
<feature type="binding site" evidence="8 12">
    <location>
        <position position="417"/>
    </location>
    <ligand>
        <name>substrate</name>
    </ligand>
</feature>
<comment type="pathway">
    <text evidence="8">Amino-acid biosynthesis; L-histidine biosynthesis; L-histidine from 5-phospho-alpha-D-ribose 1-diphosphate: step 9/9.</text>
</comment>
<feature type="binding site" evidence="8 13">
    <location>
        <position position="256"/>
    </location>
    <ligand>
        <name>Zn(2+)</name>
        <dbReference type="ChEBI" id="CHEBI:29105"/>
    </ligand>
</feature>
<comment type="function">
    <text evidence="1 8">Catalyzes the sequential NAD-dependent oxidations of L-histidinol to L-histidinaldehyde and then to L-histidine.</text>
</comment>
<feature type="binding site" evidence="8 11">
    <location>
        <position position="188"/>
    </location>
    <ligand>
        <name>NAD(+)</name>
        <dbReference type="ChEBI" id="CHEBI:57540"/>
    </ligand>
</feature>
<feature type="binding site" evidence="8 12">
    <location>
        <position position="412"/>
    </location>
    <ligand>
        <name>substrate</name>
    </ligand>
</feature>
<name>A0A1I7FCJ5_9BACL</name>
<keyword evidence="6 8" id="KW-0560">Oxidoreductase</keyword>
<evidence type="ECO:0000256" key="10">
    <source>
        <dbReference type="PIRSR" id="PIRSR000099-1"/>
    </source>
</evidence>
<keyword evidence="8" id="KW-0368">Histidine biosynthesis</keyword>
<dbReference type="NCBIfam" id="TIGR00069">
    <property type="entry name" value="hisD"/>
    <property type="match status" value="1"/>
</dbReference>
<keyword evidence="5 8" id="KW-0862">Zinc</keyword>
<dbReference type="UniPathway" id="UPA00031">
    <property type="reaction ID" value="UER00014"/>
</dbReference>
<dbReference type="Gene3D" id="3.40.50.1980">
    <property type="entry name" value="Nitrogenase molybdenum iron protein domain"/>
    <property type="match status" value="2"/>
</dbReference>
<evidence type="ECO:0000256" key="5">
    <source>
        <dbReference type="ARBA" id="ARBA00022833"/>
    </source>
</evidence>
<evidence type="ECO:0000256" key="1">
    <source>
        <dbReference type="ARBA" id="ARBA00003850"/>
    </source>
</evidence>
<accession>A0A1I7FCJ5</accession>
<keyword evidence="16" id="KW-1185">Reference proteome</keyword>
<dbReference type="FunFam" id="3.40.50.1980:FF:000001">
    <property type="entry name" value="Histidinol dehydrogenase"/>
    <property type="match status" value="1"/>
</dbReference>
<dbReference type="FunFam" id="3.40.50.1980:FF:000026">
    <property type="entry name" value="Histidinol dehydrogenase"/>
    <property type="match status" value="1"/>
</dbReference>
<feature type="binding site" evidence="8 12">
    <location>
        <position position="259"/>
    </location>
    <ligand>
        <name>substrate</name>
    </ligand>
</feature>
<feature type="binding site" evidence="8 11">
    <location>
        <position position="125"/>
    </location>
    <ligand>
        <name>NAD(+)</name>
        <dbReference type="ChEBI" id="CHEBI:57540"/>
    </ligand>
</feature>
<keyword evidence="4 8" id="KW-0479">Metal-binding</keyword>
<evidence type="ECO:0000256" key="14">
    <source>
        <dbReference type="RuleBase" id="RU004175"/>
    </source>
</evidence>
<feature type="binding site" evidence="8 13">
    <location>
        <position position="358"/>
    </location>
    <ligand>
        <name>Zn(2+)</name>
        <dbReference type="ChEBI" id="CHEBI:29105"/>
    </ligand>
</feature>
<keyword evidence="8" id="KW-0028">Amino-acid biosynthesis</keyword>
<dbReference type="Proteomes" id="UP000183508">
    <property type="component" value="Unassembled WGS sequence"/>
</dbReference>
<dbReference type="Pfam" id="PF00815">
    <property type="entry name" value="Histidinol_dh"/>
    <property type="match status" value="1"/>
</dbReference>
<feature type="binding site" evidence="8 12">
    <location>
        <position position="325"/>
    </location>
    <ligand>
        <name>substrate</name>
    </ligand>
</feature>
<feature type="binding site" evidence="8 13">
    <location>
        <position position="259"/>
    </location>
    <ligand>
        <name>Zn(2+)</name>
        <dbReference type="ChEBI" id="CHEBI:29105"/>
    </ligand>
</feature>
<evidence type="ECO:0000256" key="7">
    <source>
        <dbReference type="ARBA" id="ARBA00049489"/>
    </source>
</evidence>